<evidence type="ECO:0000256" key="8">
    <source>
        <dbReference type="SAM" id="MobiDB-lite"/>
    </source>
</evidence>
<feature type="signal peptide" evidence="9">
    <location>
        <begin position="1"/>
        <end position="25"/>
    </location>
</feature>
<dbReference type="GO" id="GO:0004252">
    <property type="term" value="F:serine-type endopeptidase activity"/>
    <property type="evidence" value="ECO:0007669"/>
    <property type="project" value="UniProtKB-UniRule"/>
</dbReference>
<dbReference type="PROSITE" id="PS51892">
    <property type="entry name" value="SUBTILASE"/>
    <property type="match status" value="1"/>
</dbReference>
<dbReference type="SUPFAM" id="SSF54897">
    <property type="entry name" value="Protease propeptides/inhibitors"/>
    <property type="match status" value="1"/>
</dbReference>
<dbReference type="InterPro" id="IPR000209">
    <property type="entry name" value="Peptidase_S8/S53_dom"/>
</dbReference>
<dbReference type="Proteomes" id="UP000279760">
    <property type="component" value="Chromosome 1"/>
</dbReference>
<protein>
    <submittedName>
        <fullName evidence="11">Peptidase S8</fullName>
    </submittedName>
</protein>
<feature type="active site" description="Charge relay system" evidence="6 7">
    <location>
        <position position="182"/>
    </location>
</feature>
<sequence length="782" mass="82868">MHNTKGVYTLSSLTLVLLGTSIANASQIAPFNEDDFPAKYIIKFKEEVSREAFSADGTEPSLNQLPENVLQAAQASAVEKISAEPIYSIEVNDAELSKLRSHEQVEYVEVDPPRFLLSETTPWGYNAVNAQLLSDSNAGNRTVCIIDSGYDVSHNDLSGNSVRGTNDSGTGSWSEPGYNNAHGTHVAGTIAAIANGEGVKGVMPNQQVNLHIVKVFNESGWGYSSSLVKAIQTCAENGADVVNMSLGGSQASRTEQNALQSLSDQGVLLIAAAGNDGNTAHSYPASYEAVMSVAAVDNNDDHAAFSQATDQVEIAAPGVAVLSTVTVGEGVLSDIVFNGVSQFKRGVVSHNRKSKTSGRYLSDPISGSFSGELAQCDVSSGDYRCGDLTDKVCLTERIENQRSGVRPEINAVKACYNAGARAAIVYSNSELPGLQNPFVLDDNDQYRLISVTVNREFGLELAAQQGQIVTVSTSKGQDYEYYNGTSMATPHVAGVAGLVWSYHPNCTASQVRRALTASAKDIDVAGRDNRTGYGLVDADAAKRYLDQGCNGPDGGQGETVLVNGIAKGPLQGSAQSSRLFTFDVPDDATELSFSLVGGSGDADLYVSFEQEPTNRRYDCRSWESGNNERCTISDVSAGTYHVLVKGYSAYSGVMLTAAHNGAESGTQPPSTYTNNSAVEIPDNNTSGATSQIEVLRSGDSGSLEVTVDVSHSYIGDLKLTLISPTNSEKVLHENSGGSASDIKTSYSLDFSGVESKGNWTLKAVDSARQDTGTINSWTLSFQ</sequence>
<gene>
    <name evidence="11" type="ORF">ECB94_04740</name>
</gene>
<dbReference type="Gene3D" id="3.40.50.200">
    <property type="entry name" value="Peptidase S8/S53 domain"/>
    <property type="match status" value="1"/>
</dbReference>
<dbReference type="SUPFAM" id="SSF52743">
    <property type="entry name" value="Subtilisin-like"/>
    <property type="match status" value="1"/>
</dbReference>
<dbReference type="CDD" id="cd07477">
    <property type="entry name" value="Peptidases_S8_Subtilisin_subset"/>
    <property type="match status" value="1"/>
</dbReference>
<evidence type="ECO:0000256" key="5">
    <source>
        <dbReference type="ARBA" id="ARBA00022825"/>
    </source>
</evidence>
<dbReference type="Gene3D" id="2.60.120.260">
    <property type="entry name" value="Galactose-binding domain-like"/>
    <property type="match status" value="1"/>
</dbReference>
<feature type="chain" id="PRO_5018004025" evidence="9">
    <location>
        <begin position="26"/>
        <end position="782"/>
    </location>
</feature>
<evidence type="ECO:0000256" key="6">
    <source>
        <dbReference type="PIRSR" id="PIRSR615500-1"/>
    </source>
</evidence>
<feature type="compositionally biased region" description="Polar residues" evidence="8">
    <location>
        <begin position="663"/>
        <end position="686"/>
    </location>
</feature>
<dbReference type="SUPFAM" id="SSF49785">
    <property type="entry name" value="Galactose-binding domain-like"/>
    <property type="match status" value="1"/>
</dbReference>
<reference evidence="11 12" key="1">
    <citation type="submission" date="2018-11" db="EMBL/GenBank/DDBJ databases">
        <title>Complete Genome Sequence of Vbrio mediterranei 117-T6: a Potential Pathogen Bacteria Isolated from the Conchocelis of Pyropia.</title>
        <authorList>
            <person name="Liu Q."/>
        </authorList>
    </citation>
    <scope>NUCLEOTIDE SEQUENCE [LARGE SCALE GENOMIC DNA]</scope>
    <source>
        <strain evidence="11 12">117-T6</strain>
    </source>
</reference>
<dbReference type="Pfam" id="PF00082">
    <property type="entry name" value="Peptidase_S8"/>
    <property type="match status" value="2"/>
</dbReference>
<dbReference type="InterPro" id="IPR015500">
    <property type="entry name" value="Peptidase_S8_subtilisin-rel"/>
</dbReference>
<evidence type="ECO:0000256" key="9">
    <source>
        <dbReference type="SAM" id="SignalP"/>
    </source>
</evidence>
<dbReference type="PRINTS" id="PR00723">
    <property type="entry name" value="SUBTILISIN"/>
</dbReference>
<dbReference type="PROSITE" id="PS51829">
    <property type="entry name" value="P_HOMO_B"/>
    <property type="match status" value="1"/>
</dbReference>
<keyword evidence="3" id="KW-0479">Metal-binding</keyword>
<evidence type="ECO:0000256" key="3">
    <source>
        <dbReference type="ARBA" id="ARBA00022723"/>
    </source>
</evidence>
<dbReference type="InterPro" id="IPR034202">
    <property type="entry name" value="Subtilisin_Carlsberg-like"/>
</dbReference>
<dbReference type="InterPro" id="IPR008979">
    <property type="entry name" value="Galactose-bd-like_sf"/>
</dbReference>
<proteinExistence type="inferred from homology"/>
<evidence type="ECO:0000256" key="1">
    <source>
        <dbReference type="ARBA" id="ARBA00011073"/>
    </source>
</evidence>
<evidence type="ECO:0000313" key="12">
    <source>
        <dbReference type="Proteomes" id="UP000279760"/>
    </source>
</evidence>
<dbReference type="RefSeq" id="WP_124940120.1">
    <property type="nucleotide sequence ID" value="NZ_CP033577.1"/>
</dbReference>
<dbReference type="Gene3D" id="2.60.120.380">
    <property type="match status" value="1"/>
</dbReference>
<evidence type="ECO:0000256" key="2">
    <source>
        <dbReference type="ARBA" id="ARBA00022670"/>
    </source>
</evidence>
<dbReference type="PROSITE" id="PS00137">
    <property type="entry name" value="SUBTILASE_HIS"/>
    <property type="match status" value="1"/>
</dbReference>
<dbReference type="PROSITE" id="PS00138">
    <property type="entry name" value="SUBTILASE_SER"/>
    <property type="match status" value="1"/>
</dbReference>
<dbReference type="AlphaFoldDB" id="A0A3G4V795"/>
<dbReference type="InterPro" id="IPR036852">
    <property type="entry name" value="Peptidase_S8/S53_dom_sf"/>
</dbReference>
<dbReference type="GO" id="GO:0006508">
    <property type="term" value="P:proteolysis"/>
    <property type="evidence" value="ECO:0007669"/>
    <property type="project" value="UniProtKB-KW"/>
</dbReference>
<organism evidence="11 12">
    <name type="scientific">Vibrio mediterranei</name>
    <dbReference type="NCBI Taxonomy" id="689"/>
    <lineage>
        <taxon>Bacteria</taxon>
        <taxon>Pseudomonadati</taxon>
        <taxon>Pseudomonadota</taxon>
        <taxon>Gammaproteobacteria</taxon>
        <taxon>Vibrionales</taxon>
        <taxon>Vibrionaceae</taxon>
        <taxon>Vibrio</taxon>
    </lineage>
</organism>
<feature type="active site" description="Charge relay system" evidence="6 7">
    <location>
        <position position="147"/>
    </location>
</feature>
<dbReference type="CDD" id="cd04817">
    <property type="entry name" value="PA_VapT_like"/>
    <property type="match status" value="1"/>
</dbReference>
<dbReference type="InterPro" id="IPR023828">
    <property type="entry name" value="Peptidase_S8_Ser-AS"/>
</dbReference>
<dbReference type="GO" id="GO:0046872">
    <property type="term" value="F:metal ion binding"/>
    <property type="evidence" value="ECO:0007669"/>
    <property type="project" value="UniProtKB-KW"/>
</dbReference>
<dbReference type="Gene3D" id="3.30.70.80">
    <property type="entry name" value="Peptidase S8 propeptide/proteinase inhibitor I9"/>
    <property type="match status" value="1"/>
</dbReference>
<dbReference type="EMBL" id="CP033577">
    <property type="protein sequence ID" value="AYV20656.1"/>
    <property type="molecule type" value="Genomic_DNA"/>
</dbReference>
<dbReference type="PANTHER" id="PTHR43806:SF11">
    <property type="entry name" value="CEREVISIN-RELATED"/>
    <property type="match status" value="1"/>
</dbReference>
<evidence type="ECO:0000256" key="4">
    <source>
        <dbReference type="ARBA" id="ARBA00022801"/>
    </source>
</evidence>
<dbReference type="GO" id="GO:0005615">
    <property type="term" value="C:extracellular space"/>
    <property type="evidence" value="ECO:0007669"/>
    <property type="project" value="TreeGrafter"/>
</dbReference>
<dbReference type="InterPro" id="IPR007280">
    <property type="entry name" value="Peptidase_C_arc/bac"/>
</dbReference>
<dbReference type="InterPro" id="IPR002884">
    <property type="entry name" value="P_dom"/>
</dbReference>
<evidence type="ECO:0000313" key="11">
    <source>
        <dbReference type="EMBL" id="AYV20656.1"/>
    </source>
</evidence>
<feature type="active site" description="Charge relay system" evidence="6 7">
    <location>
        <position position="486"/>
    </location>
</feature>
<dbReference type="InterPro" id="IPR050131">
    <property type="entry name" value="Peptidase_S8_subtilisin-like"/>
</dbReference>
<dbReference type="InterPro" id="IPR022398">
    <property type="entry name" value="Peptidase_S8_His-AS"/>
</dbReference>
<dbReference type="PANTHER" id="PTHR43806">
    <property type="entry name" value="PEPTIDASE S8"/>
    <property type="match status" value="1"/>
</dbReference>
<keyword evidence="9" id="KW-0732">Signal</keyword>
<evidence type="ECO:0000256" key="7">
    <source>
        <dbReference type="PROSITE-ProRule" id="PRU01240"/>
    </source>
</evidence>
<dbReference type="InterPro" id="IPR037045">
    <property type="entry name" value="S8pro/Inhibitor_I9_sf"/>
</dbReference>
<feature type="domain" description="P/Homo B" evidence="10">
    <location>
        <begin position="666"/>
        <end position="782"/>
    </location>
</feature>
<keyword evidence="2 7" id="KW-0645">Protease</keyword>
<accession>A0A3G4V795</accession>
<evidence type="ECO:0000259" key="10">
    <source>
        <dbReference type="PROSITE" id="PS51829"/>
    </source>
</evidence>
<dbReference type="Pfam" id="PF01483">
    <property type="entry name" value="P_proprotein"/>
    <property type="match status" value="1"/>
</dbReference>
<dbReference type="Pfam" id="PF04151">
    <property type="entry name" value="PPC"/>
    <property type="match status" value="1"/>
</dbReference>
<keyword evidence="5 7" id="KW-0720">Serine protease</keyword>
<comment type="similarity">
    <text evidence="1 7">Belongs to the peptidase S8 family.</text>
</comment>
<name>A0A3G4V795_9VIBR</name>
<feature type="region of interest" description="Disordered" evidence="8">
    <location>
        <begin position="661"/>
        <end position="686"/>
    </location>
</feature>
<keyword evidence="4 7" id="KW-0378">Hydrolase</keyword>
<dbReference type="Gene3D" id="3.50.30.30">
    <property type="match status" value="1"/>
</dbReference>